<proteinExistence type="predicted"/>
<reference evidence="1" key="1">
    <citation type="submission" date="2019-09" db="EMBL/GenBank/DDBJ databases">
        <authorList>
            <person name="Zhang L."/>
        </authorList>
    </citation>
    <scope>NUCLEOTIDE SEQUENCE</scope>
</reference>
<accession>A0A5K1BYD3</accession>
<dbReference type="Gramene" id="NC3G0225150.1">
    <property type="protein sequence ID" value="NC3G0225150.1:cds"/>
    <property type="gene ID" value="NC3G0225150"/>
</dbReference>
<sequence length="139" mass="15133">MERLTDQAGVGGVGLEVDAGDEMGGCSRGQGVAWPLGRVLAGAALRVGAVPRFLLPLPGQRRQLRLEGVVALAHLPQHPAQPLVLLAHPAQLRLQHRLRLINSPPRKKKKEPIHQKTFPAIDVWMHRSKALPGGKLYHS</sequence>
<evidence type="ECO:0000313" key="1">
    <source>
        <dbReference type="EMBL" id="VVW18821.1"/>
    </source>
</evidence>
<gene>
    <name evidence="1" type="ORF">NYM_LOCUS15820</name>
</gene>
<dbReference type="AlphaFoldDB" id="A0A5K1BYD3"/>
<organism evidence="1">
    <name type="scientific">Nymphaea colorata</name>
    <name type="common">pocket water lily</name>
    <dbReference type="NCBI Taxonomy" id="210225"/>
    <lineage>
        <taxon>Eukaryota</taxon>
        <taxon>Viridiplantae</taxon>
        <taxon>Streptophyta</taxon>
        <taxon>Embryophyta</taxon>
        <taxon>Tracheophyta</taxon>
        <taxon>Spermatophyta</taxon>
        <taxon>Magnoliopsida</taxon>
        <taxon>Nymphaeales</taxon>
        <taxon>Nymphaeaceae</taxon>
        <taxon>Nymphaea</taxon>
    </lineage>
</organism>
<protein>
    <submittedName>
        <fullName evidence="1">Uncharacterized protein</fullName>
    </submittedName>
</protein>
<dbReference type="EMBL" id="LR721781">
    <property type="protein sequence ID" value="VVW18821.1"/>
    <property type="molecule type" value="Genomic_DNA"/>
</dbReference>
<name>A0A5K1BYD3_9MAGN</name>